<organism evidence="1 2">
    <name type="scientific">Azoarcus sp. (strain BH72)</name>
    <dbReference type="NCBI Taxonomy" id="418699"/>
    <lineage>
        <taxon>Bacteria</taxon>
        <taxon>Pseudomonadati</taxon>
        <taxon>Pseudomonadota</taxon>
        <taxon>Betaproteobacteria</taxon>
        <taxon>Rhodocyclales</taxon>
        <taxon>Zoogloeaceae</taxon>
        <taxon>Azoarcus</taxon>
    </lineage>
</organism>
<dbReference type="Proteomes" id="UP000002588">
    <property type="component" value="Chromosome"/>
</dbReference>
<name>A1K7X1_AZOSB</name>
<evidence type="ECO:0000313" key="2">
    <source>
        <dbReference type="Proteomes" id="UP000002588"/>
    </source>
</evidence>
<dbReference type="AlphaFoldDB" id="A1K7X1"/>
<reference evidence="1 2" key="1">
    <citation type="journal article" date="2006" name="Nat. Biotechnol.">
        <title>Complete genome of the mutualistic, N2-fixing grass endophyte Azoarcus sp. strain BH72.</title>
        <authorList>
            <person name="Krause A."/>
            <person name="Ramakumar A."/>
            <person name="Bartels D."/>
            <person name="Battistoni F."/>
            <person name="Bekel T."/>
            <person name="Boch J."/>
            <person name="Boehm M."/>
            <person name="Friedrich F."/>
            <person name="Hurek T."/>
            <person name="Krause L."/>
            <person name="Linke B."/>
            <person name="McHardy A.C."/>
            <person name="Sarkar A."/>
            <person name="Schneiker S."/>
            <person name="Syed A.A."/>
            <person name="Thauer R."/>
            <person name="Vorhoelter F.-J."/>
            <person name="Weidner S."/>
            <person name="Puehler A."/>
            <person name="Reinhold-Hurek B."/>
            <person name="Kaiser O."/>
            <person name="Goesmann A."/>
        </authorList>
    </citation>
    <scope>NUCLEOTIDE SEQUENCE [LARGE SCALE GENOMIC DNA]</scope>
    <source>
        <strain evidence="1 2">BH72</strain>
    </source>
</reference>
<accession>A1K7X1</accession>
<dbReference type="HOGENOM" id="CLU_094873_0_0_4"/>
<proteinExistence type="predicted"/>
<evidence type="ECO:0000313" key="1">
    <source>
        <dbReference type="EMBL" id="CAL94926.1"/>
    </source>
</evidence>
<dbReference type="KEGG" id="azo:azo2309"/>
<gene>
    <name evidence="1" type="ordered locus">azo2309</name>
</gene>
<protein>
    <recommendedName>
        <fullName evidence="3">Uracil-DNA glycosylase-like domain-containing protein</fullName>
    </recommendedName>
</protein>
<dbReference type="STRING" id="62928.azo2309"/>
<dbReference type="EMBL" id="AM406670">
    <property type="protein sequence ID" value="CAL94926.1"/>
    <property type="molecule type" value="Genomic_DNA"/>
</dbReference>
<evidence type="ECO:0008006" key="3">
    <source>
        <dbReference type="Google" id="ProtNLM"/>
    </source>
</evidence>
<sequence length="263" mass="28700">MIMAMTSSMLFEKFVPAIRSLNATEVCNAKQIPAAFELAREGNLSAHYIPFDWVNTDARVVIVGITPGFTQWRNAMREAQRQLAAGATSEMALREAKRTGAFSGAMRPNLVALLDHFGLNRWLGISTCESLFGSDSHLVHTTSVLRHPVFVSGENYNGTPGMTQHPLLQNQILEHFAKEAKALENAVFVPLGPKVSEALAWLVRRGEVDGTRVLEGMPHPSGANAERIAYILGRKPREALSAKTNAVKLDAAADSLREKIAAL</sequence>
<dbReference type="RefSeq" id="WP_011766040.1">
    <property type="nucleotide sequence ID" value="NC_008702.1"/>
</dbReference>
<dbReference type="eggNOG" id="ENOG502ZCGB">
    <property type="taxonomic scope" value="Bacteria"/>
</dbReference>
<keyword evidence="2" id="KW-1185">Reference proteome</keyword>